<dbReference type="InterPro" id="IPR018989">
    <property type="entry name" value="DUF2001"/>
</dbReference>
<protein>
    <submittedName>
        <fullName evidence="1">Phage tail tube protein</fullName>
    </submittedName>
</protein>
<reference evidence="1 2" key="1">
    <citation type="journal article" date="2023" name="Int. J. Syst. Evol. Microbiol.">
        <title>Lactiplantibacillus brownii sp. nov., a novel psychrotolerant species isolated from sauerkraut.</title>
        <authorList>
            <person name="Heng Y.C."/>
            <person name="Silvaraju S."/>
            <person name="Lee J.K.Y."/>
            <person name="Kittelmann S."/>
        </authorList>
    </citation>
    <scope>NUCLEOTIDE SEQUENCE [LARGE SCALE GENOMIC DNA]</scope>
    <source>
        <strain evidence="1 2">WILCCON 0030</strain>
    </source>
</reference>
<comment type="caution">
    <text evidence="1">The sequence shown here is derived from an EMBL/GenBank/DDBJ whole genome shotgun (WGS) entry which is preliminary data.</text>
</comment>
<proteinExistence type="predicted"/>
<dbReference type="Proteomes" id="UP001227831">
    <property type="component" value="Unassembled WGS sequence"/>
</dbReference>
<dbReference type="Pfam" id="PF09393">
    <property type="entry name" value="DUF2001"/>
    <property type="match status" value="1"/>
</dbReference>
<sequence length="156" mass="17221">MSSVTQFLNGQDTISSKEATAFMNYKGQNISLMELTELSADVEKNKEKIQVIGSRWAKNKTTSLSGKGKLSGYVTSSNWLKYGLDYAHGGSDMYFDITATINDNTSATGSQTVLLKNVNLDKVPVLDLKSDDGVLKWDSDFTFDDVKLVTPFKDIK</sequence>
<gene>
    <name evidence="1" type="ORF">RA086_05615</name>
</gene>
<dbReference type="InterPro" id="IPR038628">
    <property type="entry name" value="XkdM-like_sf"/>
</dbReference>
<organism evidence="1 2">
    <name type="scientific">Lactiplantibacillus brownii</name>
    <dbReference type="NCBI Taxonomy" id="3069269"/>
    <lineage>
        <taxon>Bacteria</taxon>
        <taxon>Bacillati</taxon>
        <taxon>Bacillota</taxon>
        <taxon>Bacilli</taxon>
        <taxon>Lactobacillales</taxon>
        <taxon>Lactobacillaceae</taxon>
        <taxon>Lactiplantibacillus</taxon>
    </lineage>
</organism>
<dbReference type="RefSeq" id="WP_308702879.1">
    <property type="nucleotide sequence ID" value="NZ_AP027463.1"/>
</dbReference>
<keyword evidence="2" id="KW-1185">Reference proteome</keyword>
<evidence type="ECO:0000313" key="2">
    <source>
        <dbReference type="Proteomes" id="UP001227831"/>
    </source>
</evidence>
<dbReference type="Gene3D" id="2.30.110.40">
    <property type="entry name" value="Phage tail tube protein"/>
    <property type="match status" value="1"/>
</dbReference>
<dbReference type="EMBL" id="JAVCWF010000001">
    <property type="protein sequence ID" value="MDQ7937104.1"/>
    <property type="molecule type" value="Genomic_DNA"/>
</dbReference>
<dbReference type="SUPFAM" id="SSF69279">
    <property type="entry name" value="Phage tail proteins"/>
    <property type="match status" value="1"/>
</dbReference>
<evidence type="ECO:0000313" key="1">
    <source>
        <dbReference type="EMBL" id="MDQ7937104.1"/>
    </source>
</evidence>
<accession>A0ABU1A847</accession>
<name>A0ABU1A847_9LACO</name>